<dbReference type="GO" id="GO:0015385">
    <property type="term" value="F:sodium:proton antiporter activity"/>
    <property type="evidence" value="ECO:0007669"/>
    <property type="project" value="InterPro"/>
</dbReference>
<keyword evidence="8" id="KW-1185">Reference proteome</keyword>
<sequence>MIQNNAKRALPVIFHIHSRHLSSVSIDFSSVLSGHNTPYRLHRSWRLCSAVRHVFVIPTTREGSYGADIFNPRAWAGGSEETVNKIVLEFTCVVLAIGVFAIGVELPKAYMAQRFNTGRVYFFYLHRNTTRALSFETVKLDANLTFSALFQGWFVSVGLIYAGLNSLSSLAIAAWLTPTDPMAVEIVESSKDRLSSACDSN</sequence>
<dbReference type="HOGENOM" id="CLU_1360087_0_0_1"/>
<dbReference type="GO" id="GO:0036376">
    <property type="term" value="P:sodium ion export across plasma membrane"/>
    <property type="evidence" value="ECO:0007669"/>
    <property type="project" value="InterPro"/>
</dbReference>
<evidence type="ECO:0000256" key="2">
    <source>
        <dbReference type="ARBA" id="ARBA00022449"/>
    </source>
</evidence>
<keyword evidence="2" id="KW-0050">Antiport</keyword>
<dbReference type="GO" id="GO:0120029">
    <property type="term" value="P:proton export across plasma membrane"/>
    <property type="evidence" value="ECO:0007669"/>
    <property type="project" value="InterPro"/>
</dbReference>
<dbReference type="InterPro" id="IPR004712">
    <property type="entry name" value="Na+/H+_antiporter_fungi"/>
</dbReference>
<evidence type="ECO:0000256" key="5">
    <source>
        <dbReference type="ARBA" id="ARBA00023201"/>
    </source>
</evidence>
<dbReference type="GO" id="GO:0030007">
    <property type="term" value="P:intracellular potassium ion homeostasis"/>
    <property type="evidence" value="ECO:0007669"/>
    <property type="project" value="TreeGrafter"/>
</dbReference>
<gene>
    <name evidence="7" type="ORF">M378DRAFT_292339</name>
</gene>
<evidence type="ECO:0000256" key="3">
    <source>
        <dbReference type="ARBA" id="ARBA00023053"/>
    </source>
</evidence>
<evidence type="ECO:0000256" key="6">
    <source>
        <dbReference type="SAM" id="Phobius"/>
    </source>
</evidence>
<protein>
    <submittedName>
        <fullName evidence="7">Uncharacterized protein</fullName>
    </submittedName>
</protein>
<keyword evidence="1" id="KW-0813">Transport</keyword>
<evidence type="ECO:0000256" key="1">
    <source>
        <dbReference type="ARBA" id="ARBA00022448"/>
    </source>
</evidence>
<feature type="transmembrane region" description="Helical" evidence="6">
    <location>
        <begin position="86"/>
        <end position="104"/>
    </location>
</feature>
<evidence type="ECO:0000313" key="8">
    <source>
        <dbReference type="Proteomes" id="UP000054549"/>
    </source>
</evidence>
<name>A0A0C2SXB9_AMAMK</name>
<reference evidence="7 8" key="1">
    <citation type="submission" date="2014-04" db="EMBL/GenBank/DDBJ databases">
        <title>Evolutionary Origins and Diversification of the Mycorrhizal Mutualists.</title>
        <authorList>
            <consortium name="DOE Joint Genome Institute"/>
            <consortium name="Mycorrhizal Genomics Consortium"/>
            <person name="Kohler A."/>
            <person name="Kuo A."/>
            <person name="Nagy L.G."/>
            <person name="Floudas D."/>
            <person name="Copeland A."/>
            <person name="Barry K.W."/>
            <person name="Cichocki N."/>
            <person name="Veneault-Fourrey C."/>
            <person name="LaButti K."/>
            <person name="Lindquist E.A."/>
            <person name="Lipzen A."/>
            <person name="Lundell T."/>
            <person name="Morin E."/>
            <person name="Murat C."/>
            <person name="Riley R."/>
            <person name="Ohm R."/>
            <person name="Sun H."/>
            <person name="Tunlid A."/>
            <person name="Henrissat B."/>
            <person name="Grigoriev I.V."/>
            <person name="Hibbett D.S."/>
            <person name="Martin F."/>
        </authorList>
    </citation>
    <scope>NUCLEOTIDE SEQUENCE [LARGE SCALE GENOMIC DNA]</scope>
    <source>
        <strain evidence="7 8">Koide BX008</strain>
    </source>
</reference>
<keyword evidence="3" id="KW-0915">Sodium</keyword>
<evidence type="ECO:0000313" key="7">
    <source>
        <dbReference type="EMBL" id="KIL58784.1"/>
    </source>
</evidence>
<dbReference type="PANTHER" id="PTHR31382">
    <property type="entry name" value="NA(+)/H(+) ANTIPORTER"/>
    <property type="match status" value="1"/>
</dbReference>
<dbReference type="Proteomes" id="UP000054549">
    <property type="component" value="Unassembled WGS sequence"/>
</dbReference>
<keyword evidence="4" id="KW-0406">Ion transport</keyword>
<keyword evidence="5" id="KW-0739">Sodium transport</keyword>
<keyword evidence="6" id="KW-0812">Transmembrane</keyword>
<dbReference type="AlphaFoldDB" id="A0A0C2SXB9"/>
<dbReference type="GO" id="GO:0005886">
    <property type="term" value="C:plasma membrane"/>
    <property type="evidence" value="ECO:0007669"/>
    <property type="project" value="InterPro"/>
</dbReference>
<dbReference type="OrthoDB" id="2190219at2759"/>
<keyword evidence="6" id="KW-0472">Membrane</keyword>
<dbReference type="InParanoid" id="A0A0C2SXB9"/>
<dbReference type="GO" id="GO:0042391">
    <property type="term" value="P:regulation of membrane potential"/>
    <property type="evidence" value="ECO:0007669"/>
    <property type="project" value="InterPro"/>
</dbReference>
<dbReference type="EMBL" id="KN818329">
    <property type="protein sequence ID" value="KIL58784.1"/>
    <property type="molecule type" value="Genomic_DNA"/>
</dbReference>
<feature type="transmembrane region" description="Helical" evidence="6">
    <location>
        <begin position="153"/>
        <end position="176"/>
    </location>
</feature>
<accession>A0A0C2SXB9</accession>
<proteinExistence type="predicted"/>
<keyword evidence="6" id="KW-1133">Transmembrane helix</keyword>
<evidence type="ECO:0000256" key="4">
    <source>
        <dbReference type="ARBA" id="ARBA00023065"/>
    </source>
</evidence>
<dbReference type="PANTHER" id="PTHR31382:SF4">
    <property type="entry name" value="NA(+)_H(+) ANTIPORTER"/>
    <property type="match status" value="1"/>
</dbReference>
<dbReference type="STRING" id="946122.A0A0C2SXB9"/>
<organism evidence="7 8">
    <name type="scientific">Amanita muscaria (strain Koide BX008)</name>
    <dbReference type="NCBI Taxonomy" id="946122"/>
    <lineage>
        <taxon>Eukaryota</taxon>
        <taxon>Fungi</taxon>
        <taxon>Dikarya</taxon>
        <taxon>Basidiomycota</taxon>
        <taxon>Agaricomycotina</taxon>
        <taxon>Agaricomycetes</taxon>
        <taxon>Agaricomycetidae</taxon>
        <taxon>Agaricales</taxon>
        <taxon>Pluteineae</taxon>
        <taxon>Amanitaceae</taxon>
        <taxon>Amanita</taxon>
    </lineage>
</organism>